<comment type="similarity">
    <text evidence="1">Belongs to the type-I restriction system S methylase family.</text>
</comment>
<dbReference type="OrthoDB" id="9811611at2"/>
<accession>A0A419V0A0</accession>
<evidence type="ECO:0000313" key="7">
    <source>
        <dbReference type="Proteomes" id="UP000285120"/>
    </source>
</evidence>
<dbReference type="Proteomes" id="UP000285120">
    <property type="component" value="Unassembled WGS sequence"/>
</dbReference>
<comment type="caution">
    <text evidence="6">The sequence shown here is derived from an EMBL/GenBank/DDBJ whole genome shotgun (WGS) entry which is preliminary data.</text>
</comment>
<protein>
    <submittedName>
        <fullName evidence="6">Type I restriction enzyme S subunit</fullName>
    </submittedName>
</protein>
<keyword evidence="3" id="KW-0238">DNA-binding</keyword>
<dbReference type="InterPro" id="IPR000055">
    <property type="entry name" value="Restrct_endonuc_typeI_TRD"/>
</dbReference>
<sequence>MTNSEKYITENFYALPVVPLEEQPFEIPESWKWVYLKDINSSKKRSINPTRDQEQIFELYSIPSFPTSKPEKTRGKDIKSNKQMISKNEILLSKINPRINRVWLVGEENEYPLIASTEWIVISNENFVEPKYLLYLLQSPYFRKLITKDVSGVGGSLTRAKPKLVENYPIALPPLKTQISIARKIEVLVEKIYQAKKLMEEAKSSFELRRAAIFDEFMENVNSSSIEILDDESIEYFFEQKENAKKWIITNFESIAAKDKYSIAIGPFGSDLKVTDYSTEGVPLIFVKNIRSSNYLLNRKYVSEKKAEKLNKHSVTSGDILVTKMGDPPGDVDLCPSNVTKAIITADCIKLKVNPALADNNFIKYVIESPIVKKQILKMSKGVAQQKISLSIFKKMTFSLPSLSKQKTIVEKLDKIIENENTCIENIKYFEGKIEVLQKSILSKAFKGQL</sequence>
<dbReference type="InterPro" id="IPR051212">
    <property type="entry name" value="Type-I_RE_S_subunit"/>
</dbReference>
<keyword evidence="2" id="KW-0680">Restriction system</keyword>
<dbReference type="RefSeq" id="WP_120193918.1">
    <property type="nucleotide sequence ID" value="NZ_RAPK01000010.1"/>
</dbReference>
<proteinExistence type="inferred from homology"/>
<organism evidence="6 7">
    <name type="scientific">Sinobaca qinghaiensis</name>
    <dbReference type="NCBI Taxonomy" id="342944"/>
    <lineage>
        <taxon>Bacteria</taxon>
        <taxon>Bacillati</taxon>
        <taxon>Bacillota</taxon>
        <taxon>Bacilli</taxon>
        <taxon>Bacillales</taxon>
        <taxon>Sporolactobacillaceae</taxon>
        <taxon>Sinobaca</taxon>
    </lineage>
</organism>
<feature type="domain" description="Type I restriction modification DNA specificity" evidence="5">
    <location>
        <begin position="28"/>
        <end position="192"/>
    </location>
</feature>
<gene>
    <name evidence="6" type="ORF">ATL39_2781</name>
</gene>
<reference evidence="6 7" key="1">
    <citation type="submission" date="2018-09" db="EMBL/GenBank/DDBJ databases">
        <title>Genomic Encyclopedia of Archaeal and Bacterial Type Strains, Phase II (KMG-II): from individual species to whole genera.</title>
        <authorList>
            <person name="Goeker M."/>
        </authorList>
    </citation>
    <scope>NUCLEOTIDE SEQUENCE [LARGE SCALE GENOMIC DNA]</scope>
    <source>
        <strain evidence="6 7">DSM 17008</strain>
    </source>
</reference>
<evidence type="ECO:0000313" key="6">
    <source>
        <dbReference type="EMBL" id="RKD71384.1"/>
    </source>
</evidence>
<comment type="subunit">
    <text evidence="4">The methyltransferase is composed of M and S polypeptides.</text>
</comment>
<dbReference type="SUPFAM" id="SSF116734">
    <property type="entry name" value="DNA methylase specificity domain"/>
    <property type="match status" value="2"/>
</dbReference>
<evidence type="ECO:0000256" key="3">
    <source>
        <dbReference type="ARBA" id="ARBA00023125"/>
    </source>
</evidence>
<dbReference type="Gene3D" id="3.90.220.20">
    <property type="entry name" value="DNA methylase specificity domains"/>
    <property type="match status" value="2"/>
</dbReference>
<evidence type="ECO:0000259" key="5">
    <source>
        <dbReference type="Pfam" id="PF01420"/>
    </source>
</evidence>
<dbReference type="EMBL" id="RAPK01000010">
    <property type="protein sequence ID" value="RKD71384.1"/>
    <property type="molecule type" value="Genomic_DNA"/>
</dbReference>
<evidence type="ECO:0000256" key="4">
    <source>
        <dbReference type="ARBA" id="ARBA00038652"/>
    </source>
</evidence>
<dbReference type="GO" id="GO:0009307">
    <property type="term" value="P:DNA restriction-modification system"/>
    <property type="evidence" value="ECO:0007669"/>
    <property type="project" value="UniProtKB-KW"/>
</dbReference>
<keyword evidence="7" id="KW-1185">Reference proteome</keyword>
<evidence type="ECO:0000256" key="1">
    <source>
        <dbReference type="ARBA" id="ARBA00010923"/>
    </source>
</evidence>
<evidence type="ECO:0000256" key="2">
    <source>
        <dbReference type="ARBA" id="ARBA00022747"/>
    </source>
</evidence>
<name>A0A419V0A0_9BACL</name>
<dbReference type="PANTHER" id="PTHR43140">
    <property type="entry name" value="TYPE-1 RESTRICTION ENZYME ECOKI SPECIFICITY PROTEIN"/>
    <property type="match status" value="1"/>
</dbReference>
<feature type="domain" description="Type I restriction modification DNA specificity" evidence="5">
    <location>
        <begin position="297"/>
        <end position="425"/>
    </location>
</feature>
<dbReference type="GO" id="GO:0003677">
    <property type="term" value="F:DNA binding"/>
    <property type="evidence" value="ECO:0007669"/>
    <property type="project" value="UniProtKB-KW"/>
</dbReference>
<dbReference type="AlphaFoldDB" id="A0A419V0A0"/>
<dbReference type="Pfam" id="PF01420">
    <property type="entry name" value="Methylase_S"/>
    <property type="match status" value="2"/>
</dbReference>
<dbReference type="PANTHER" id="PTHR43140:SF1">
    <property type="entry name" value="TYPE I RESTRICTION ENZYME ECOKI SPECIFICITY SUBUNIT"/>
    <property type="match status" value="1"/>
</dbReference>
<dbReference type="InterPro" id="IPR044946">
    <property type="entry name" value="Restrct_endonuc_typeI_TRD_sf"/>
</dbReference>